<dbReference type="Proteomes" id="UP001158045">
    <property type="component" value="Unassembled WGS sequence"/>
</dbReference>
<sequence length="256" mass="29113">MTISKFFKAIHILEAVIILFVLCSCSAHDVGENIDIVYNEDGKSTIESNVSTESANTDIPIEEKDNTSIDKNERDTGRTNDIYQIELHMEQIGSVHYGTGYEGGTDLENGITFLFAVFDGENTDELSWLKTWNNIDISELDYYSGVSVTEDKILMAVNDTLYSLYIENGAIDWQLDHIGYPSMPPIIDDAGNIYLVCERKPYLSIINKNGIIESQLYSDQLYGIQDLYFENDLLIAKIYTETYEELIIENIDDFKE</sequence>
<feature type="chain" id="PRO_5045210663" evidence="2">
    <location>
        <begin position="30"/>
        <end position="256"/>
    </location>
</feature>
<accession>A0ABT6N928</accession>
<protein>
    <submittedName>
        <fullName evidence="3">Uncharacterized protein</fullName>
    </submittedName>
</protein>
<reference evidence="3 4" key="1">
    <citation type="submission" date="2023-04" db="EMBL/GenBank/DDBJ databases">
        <title>Fusibacter bizertensis strain WBS, isolated from littoral bottom sediments of the Arctic seas - biochemical and genomic analysis.</title>
        <authorList>
            <person name="Brioukhanov A.L."/>
        </authorList>
    </citation>
    <scope>NUCLEOTIDE SEQUENCE [LARGE SCALE GENOMIC DNA]</scope>
    <source>
        <strain evidence="3 4">WBS</strain>
    </source>
</reference>
<organism evidence="3 4">
    <name type="scientific">Fusibacter bizertensis</name>
    <dbReference type="NCBI Taxonomy" id="1488331"/>
    <lineage>
        <taxon>Bacteria</taxon>
        <taxon>Bacillati</taxon>
        <taxon>Bacillota</taxon>
        <taxon>Clostridia</taxon>
        <taxon>Eubacteriales</taxon>
        <taxon>Eubacteriales Family XII. Incertae Sedis</taxon>
        <taxon>Fusibacter</taxon>
    </lineage>
</organism>
<feature type="signal peptide" evidence="2">
    <location>
        <begin position="1"/>
        <end position="29"/>
    </location>
</feature>
<comment type="caution">
    <text evidence="3">The sequence shown here is derived from an EMBL/GenBank/DDBJ whole genome shotgun (WGS) entry which is preliminary data.</text>
</comment>
<name>A0ABT6N928_9FIRM</name>
<gene>
    <name evidence="3" type="ORF">QE109_02145</name>
</gene>
<evidence type="ECO:0000256" key="2">
    <source>
        <dbReference type="SAM" id="SignalP"/>
    </source>
</evidence>
<evidence type="ECO:0000313" key="4">
    <source>
        <dbReference type="Proteomes" id="UP001158045"/>
    </source>
</evidence>
<evidence type="ECO:0000256" key="1">
    <source>
        <dbReference type="SAM" id="MobiDB-lite"/>
    </source>
</evidence>
<dbReference type="EMBL" id="JARYZI010000001">
    <property type="protein sequence ID" value="MDH8676927.1"/>
    <property type="molecule type" value="Genomic_DNA"/>
</dbReference>
<proteinExistence type="predicted"/>
<feature type="region of interest" description="Disordered" evidence="1">
    <location>
        <begin position="50"/>
        <end position="75"/>
    </location>
</feature>
<feature type="compositionally biased region" description="Basic and acidic residues" evidence="1">
    <location>
        <begin position="61"/>
        <end position="75"/>
    </location>
</feature>
<dbReference type="PROSITE" id="PS51257">
    <property type="entry name" value="PROKAR_LIPOPROTEIN"/>
    <property type="match status" value="1"/>
</dbReference>
<dbReference type="RefSeq" id="WP_281092727.1">
    <property type="nucleotide sequence ID" value="NZ_JARYZI010000001.1"/>
</dbReference>
<keyword evidence="2" id="KW-0732">Signal</keyword>
<keyword evidence="4" id="KW-1185">Reference proteome</keyword>
<evidence type="ECO:0000313" key="3">
    <source>
        <dbReference type="EMBL" id="MDH8676927.1"/>
    </source>
</evidence>